<keyword evidence="2" id="KW-0472">Membrane</keyword>
<organism evidence="3 4">
    <name type="scientific">Actinacidiphila rubida</name>
    <dbReference type="NCBI Taxonomy" id="310780"/>
    <lineage>
        <taxon>Bacteria</taxon>
        <taxon>Bacillati</taxon>
        <taxon>Actinomycetota</taxon>
        <taxon>Actinomycetes</taxon>
        <taxon>Kitasatosporales</taxon>
        <taxon>Streptomycetaceae</taxon>
        <taxon>Actinacidiphila</taxon>
    </lineage>
</organism>
<dbReference type="Proteomes" id="UP000181951">
    <property type="component" value="Unassembled WGS sequence"/>
</dbReference>
<sequence>MAMALRGVGTRTGHDQRAAPSAAGGGVGGLFRRAASAVGERLGATVPADEEFCRTCRRTVAPVRRKKWAKATLFNATGQLFGVIVSIVACFTPVDPWKSPRRWLACWPAAIHPAGLGVAAAVVATLASAWYADFVNERAELTIYCPKCRSVLSGPTGQALPRPDGNP</sequence>
<keyword evidence="2" id="KW-1133">Transmembrane helix</keyword>
<gene>
    <name evidence="3" type="ORF">SAMN05216267_102438</name>
</gene>
<evidence type="ECO:0000256" key="2">
    <source>
        <dbReference type="SAM" id="Phobius"/>
    </source>
</evidence>
<dbReference type="AlphaFoldDB" id="A0A1H8P128"/>
<feature type="transmembrane region" description="Helical" evidence="2">
    <location>
        <begin position="73"/>
        <end position="94"/>
    </location>
</feature>
<evidence type="ECO:0000313" key="4">
    <source>
        <dbReference type="Proteomes" id="UP000181951"/>
    </source>
</evidence>
<reference evidence="3 4" key="1">
    <citation type="submission" date="2016-10" db="EMBL/GenBank/DDBJ databases">
        <authorList>
            <person name="de Groot N.N."/>
        </authorList>
    </citation>
    <scope>NUCLEOTIDE SEQUENCE [LARGE SCALE GENOMIC DNA]</scope>
    <source>
        <strain evidence="3 4">CGMCC 4.2026</strain>
    </source>
</reference>
<feature type="region of interest" description="Disordered" evidence="1">
    <location>
        <begin position="1"/>
        <end position="21"/>
    </location>
</feature>
<keyword evidence="4" id="KW-1185">Reference proteome</keyword>
<protein>
    <submittedName>
        <fullName evidence="3">Uncharacterized protein</fullName>
    </submittedName>
</protein>
<evidence type="ECO:0000256" key="1">
    <source>
        <dbReference type="SAM" id="MobiDB-lite"/>
    </source>
</evidence>
<accession>A0A1H8P128</accession>
<feature type="transmembrane region" description="Helical" evidence="2">
    <location>
        <begin position="114"/>
        <end position="132"/>
    </location>
</feature>
<keyword evidence="2" id="KW-0812">Transmembrane</keyword>
<dbReference type="EMBL" id="FODD01000024">
    <property type="protein sequence ID" value="SEO35474.1"/>
    <property type="molecule type" value="Genomic_DNA"/>
</dbReference>
<name>A0A1H8P128_9ACTN</name>
<proteinExistence type="predicted"/>
<evidence type="ECO:0000313" key="3">
    <source>
        <dbReference type="EMBL" id="SEO35474.1"/>
    </source>
</evidence>